<dbReference type="AlphaFoldDB" id="A0A367QGI8"/>
<dbReference type="Pfam" id="PF02371">
    <property type="entry name" value="Transposase_20"/>
    <property type="match status" value="1"/>
</dbReference>
<evidence type="ECO:0000313" key="2">
    <source>
        <dbReference type="EMBL" id="RCJ22312.1"/>
    </source>
</evidence>
<dbReference type="GO" id="GO:0006313">
    <property type="term" value="P:DNA transposition"/>
    <property type="evidence" value="ECO:0007669"/>
    <property type="project" value="InterPro"/>
</dbReference>
<dbReference type="EMBL" id="LXQD01000326">
    <property type="protein sequence ID" value="RCJ22312.1"/>
    <property type="molecule type" value="Genomic_DNA"/>
</dbReference>
<dbReference type="GO" id="GO:0004803">
    <property type="term" value="F:transposase activity"/>
    <property type="evidence" value="ECO:0007669"/>
    <property type="project" value="InterPro"/>
</dbReference>
<reference evidence="2" key="1">
    <citation type="submission" date="2016-04" db="EMBL/GenBank/DDBJ databases">
        <authorList>
            <person name="Tabuchi Yagui T.R."/>
        </authorList>
    </citation>
    <scope>NUCLEOTIDE SEQUENCE [LARGE SCALE GENOMIC DNA]</scope>
    <source>
        <strain evidence="2">NIES-26</strain>
    </source>
</reference>
<dbReference type="InterPro" id="IPR003346">
    <property type="entry name" value="Transposase_20"/>
</dbReference>
<dbReference type="Proteomes" id="UP000252107">
    <property type="component" value="Unassembled WGS sequence"/>
</dbReference>
<proteinExistence type="predicted"/>
<name>A0A367QGI8_9NOSO</name>
<dbReference type="GO" id="GO:0003677">
    <property type="term" value="F:DNA binding"/>
    <property type="evidence" value="ECO:0007669"/>
    <property type="project" value="InterPro"/>
</dbReference>
<dbReference type="PANTHER" id="PTHR33055">
    <property type="entry name" value="TRANSPOSASE FOR INSERTION SEQUENCE ELEMENT IS1111A"/>
    <property type="match status" value="1"/>
</dbReference>
<organism evidence="2 3">
    <name type="scientific">Nostoc minutum NIES-26</name>
    <dbReference type="NCBI Taxonomy" id="1844469"/>
    <lineage>
        <taxon>Bacteria</taxon>
        <taxon>Bacillati</taxon>
        <taxon>Cyanobacteriota</taxon>
        <taxon>Cyanophyceae</taxon>
        <taxon>Nostocales</taxon>
        <taxon>Nostocaceae</taxon>
        <taxon>Nostoc</taxon>
    </lineage>
</organism>
<evidence type="ECO:0000259" key="1">
    <source>
        <dbReference type="Pfam" id="PF02371"/>
    </source>
</evidence>
<dbReference type="InterPro" id="IPR047650">
    <property type="entry name" value="Transpos_IS110"/>
</dbReference>
<dbReference type="PANTHER" id="PTHR33055:SF13">
    <property type="entry name" value="TRANSPOSASE"/>
    <property type="match status" value="1"/>
</dbReference>
<feature type="domain" description="Transposase IS116/IS110/IS902 C-terminal" evidence="1">
    <location>
        <begin position="143"/>
        <end position="224"/>
    </location>
</feature>
<comment type="caution">
    <text evidence="2">The sequence shown here is derived from an EMBL/GenBank/DDBJ whole genome shotgun (WGS) entry which is preliminary data.</text>
</comment>
<gene>
    <name evidence="2" type="ORF">A6770_29870</name>
</gene>
<protein>
    <recommendedName>
        <fullName evidence="1">Transposase IS116/IS110/IS902 C-terminal domain-containing protein</fullName>
    </recommendedName>
</protein>
<sequence>MQKALTQMNVQLHKVVSDITGITGMAIIRAIAPGERDPQILAAKKHYRAKRSQAEIAAALNGDYRSEHVFVLQQELQLYDVYQTQIAACDRQIQECLAQFSDKVNLHESPLPQSKHPRNKPQGNEPAFDLRTHLYRISGVDFTAIDGLGVLTVQTIISEVGLDPSRFPTIKHFTSWLGLCPCNRITGGKVKSSQTRLVVNPAANAFRMAAQTAGKSHSALGAFYRRLRSRLGTPKAITATAHKLARIFYLLWTTGGNYQDLGMDYYEQRYQERVINNLQKKALALGFELIPQTEANTVS</sequence>
<accession>A0A367QGI8</accession>
<keyword evidence="3" id="KW-1185">Reference proteome</keyword>
<evidence type="ECO:0000313" key="3">
    <source>
        <dbReference type="Proteomes" id="UP000252107"/>
    </source>
</evidence>